<feature type="compositionally biased region" description="Basic and acidic residues" evidence="1">
    <location>
        <begin position="449"/>
        <end position="464"/>
    </location>
</feature>
<dbReference type="EMBL" id="KQ001666">
    <property type="protein sequence ID" value="KJP88033.1"/>
    <property type="molecule type" value="Genomic_DNA"/>
</dbReference>
<name>A0A0D9QM55_PLAFR</name>
<keyword evidence="3" id="KW-1185">Reference proteome</keyword>
<dbReference type="VEuPathDB" id="PlasmoDB:AK88_02308"/>
<dbReference type="OMA" id="FLCAHYA"/>
<dbReference type="Proteomes" id="UP000054561">
    <property type="component" value="Unassembled WGS sequence"/>
</dbReference>
<dbReference type="AlphaFoldDB" id="A0A0D9QM55"/>
<dbReference type="SUPFAM" id="SSF141571">
    <property type="entry name" value="Pentapeptide repeat-like"/>
    <property type="match status" value="1"/>
</dbReference>
<proteinExistence type="predicted"/>
<gene>
    <name evidence="2" type="ORF">AK88_02308</name>
</gene>
<feature type="compositionally biased region" description="Basic and acidic residues" evidence="1">
    <location>
        <begin position="430"/>
        <end position="439"/>
    </location>
</feature>
<evidence type="ECO:0000313" key="2">
    <source>
        <dbReference type="EMBL" id="KJP88033.1"/>
    </source>
</evidence>
<feature type="compositionally biased region" description="Gly residues" evidence="1">
    <location>
        <begin position="78"/>
        <end position="88"/>
    </location>
</feature>
<dbReference type="RefSeq" id="XP_012335362.1">
    <property type="nucleotide sequence ID" value="XM_012479939.1"/>
</dbReference>
<accession>A0A0D9QM55</accession>
<dbReference type="GeneID" id="24267622"/>
<protein>
    <submittedName>
        <fullName evidence="2">Uncharacterized protein</fullName>
    </submittedName>
</protein>
<feature type="region of interest" description="Disordered" evidence="1">
    <location>
        <begin position="409"/>
        <end position="465"/>
    </location>
</feature>
<evidence type="ECO:0000313" key="3">
    <source>
        <dbReference type="Proteomes" id="UP000054561"/>
    </source>
</evidence>
<evidence type="ECO:0000256" key="1">
    <source>
        <dbReference type="SAM" id="MobiDB-lite"/>
    </source>
</evidence>
<feature type="region of interest" description="Disordered" evidence="1">
    <location>
        <begin position="286"/>
        <end position="314"/>
    </location>
</feature>
<sequence>MNAQAKSVQGRRASPAKMERTPDGEAEKKEFCLFYICELLNMIYSTYKNSKPMYVHFVCSKERASESEADSDRASESNGGGNSGGGSNGVSSNGAGKADGRKNESRSVSSGRKAFQYTPSSVLEQYFPDHFKNVHFLCAHYAIWPNDPSNDDSKGHSTANLNDGPSKKKKRAINDSTGEHSNSIYHKEQTFYFIFTFYMEPNFLWEEINIPIFHDKGYIECKFDSIKNLMKLHDGVNLINRLKLRAQHKTLIQCIRGANPNTGTLNGANLNTSSLNGANLNTSSLNGANPNTSSLNGANPNTSSLNGANPNTSSLNGVQCSNQSRGDVHILPFFISTHRLHKNYQVCLTRVISFNDRGVYCKRDQGEDLPIQLLLLVRKKLHKTLKSMQREAALVCHLRRSDTKGAGAECPNFVLTKEDPSKTSNSDFDSTMRSDDHADGTASTSGNRRGGDLHVDHPNSKHAQDNLAGVDYDEIHKLINCAETIFKKRISDQQLEKLLLRTHSRGNTHSDATRVTLPNLPNLTSIANIIKVANGGNVANLNSIASFGNADRGLSPNRANYPKDEAMDVHLAHDDYYEFVRSGKSELKNTLRDAWQLVIDINKPSKKSKFA</sequence>
<dbReference type="OrthoDB" id="377714at2759"/>
<feature type="region of interest" description="Disordered" evidence="1">
    <location>
        <begin position="66"/>
        <end position="112"/>
    </location>
</feature>
<feature type="region of interest" description="Disordered" evidence="1">
    <location>
        <begin position="1"/>
        <end position="23"/>
    </location>
</feature>
<dbReference type="Gene3D" id="2.160.20.80">
    <property type="entry name" value="E3 ubiquitin-protein ligase SopA"/>
    <property type="match status" value="1"/>
</dbReference>
<feature type="region of interest" description="Disordered" evidence="1">
    <location>
        <begin position="151"/>
        <end position="180"/>
    </location>
</feature>
<organism evidence="2 3">
    <name type="scientific">Plasmodium fragile</name>
    <dbReference type="NCBI Taxonomy" id="5857"/>
    <lineage>
        <taxon>Eukaryota</taxon>
        <taxon>Sar</taxon>
        <taxon>Alveolata</taxon>
        <taxon>Apicomplexa</taxon>
        <taxon>Aconoidasida</taxon>
        <taxon>Haemosporida</taxon>
        <taxon>Plasmodiidae</taxon>
        <taxon>Plasmodium</taxon>
        <taxon>Plasmodium (Plasmodium)</taxon>
    </lineage>
</organism>
<feature type="compositionally biased region" description="Basic and acidic residues" evidence="1">
    <location>
        <begin position="66"/>
        <end position="75"/>
    </location>
</feature>
<reference evidence="2 3" key="1">
    <citation type="submission" date="2014-03" db="EMBL/GenBank/DDBJ databases">
        <title>The Genome Sequence of Plasmodium fragile nilgiri.</title>
        <authorList>
            <consortium name="The Broad Institute Genomics Platform"/>
            <consortium name="The Broad Institute Genome Sequencing Center for Infectious Disease"/>
            <person name="Neafsey D."/>
            <person name="Duraisingh M."/>
            <person name="Young S.K."/>
            <person name="Zeng Q."/>
            <person name="Gargeya S."/>
            <person name="Abouelleil A."/>
            <person name="Alvarado L."/>
            <person name="Chapman S.B."/>
            <person name="Gainer-Dewar J."/>
            <person name="Goldberg J."/>
            <person name="Griggs A."/>
            <person name="Gujja S."/>
            <person name="Hansen M."/>
            <person name="Howarth C."/>
            <person name="Imamovic A."/>
            <person name="Larimer J."/>
            <person name="Pearson M."/>
            <person name="Poon T.W."/>
            <person name="Priest M."/>
            <person name="Roberts A."/>
            <person name="Saif S."/>
            <person name="Shea T."/>
            <person name="Sykes S."/>
            <person name="Wortman J."/>
            <person name="Nusbaum C."/>
            <person name="Birren B."/>
        </authorList>
    </citation>
    <scope>NUCLEOTIDE SEQUENCE [LARGE SCALE GENOMIC DNA]</scope>
    <source>
        <strain evidence="3">nilgiri</strain>
    </source>
</reference>